<dbReference type="Gene3D" id="3.10.290.10">
    <property type="entry name" value="RNA-binding S4 domain"/>
    <property type="match status" value="1"/>
</dbReference>
<reference evidence="2 3" key="1">
    <citation type="submission" date="2021-06" db="EMBL/GenBank/DDBJ databases">
        <title>Bacillus sp. RD4P76, an endophyte from a halophyte.</title>
        <authorList>
            <person name="Sun J.-Q."/>
        </authorList>
    </citation>
    <scope>NUCLEOTIDE SEQUENCE [LARGE SCALE GENOMIC DNA]</scope>
    <source>
        <strain evidence="2 3">JCM 17098</strain>
    </source>
</reference>
<protein>
    <submittedName>
        <fullName evidence="2">S4 domain-containing protein YaaA</fullName>
    </submittedName>
</protein>
<dbReference type="RefSeq" id="WP_088077386.1">
    <property type="nucleotide sequence ID" value="NZ_JAHQCR010000051.1"/>
</dbReference>
<dbReference type="PROSITE" id="PS50889">
    <property type="entry name" value="S4"/>
    <property type="match status" value="1"/>
</dbReference>
<dbReference type="InterPro" id="IPR014330">
    <property type="entry name" value="RNA-bd_S4-rel_YaaA"/>
</dbReference>
<name>A0ABS6JYX5_9BACI</name>
<organism evidence="2 3">
    <name type="scientific">Evansella alkalicola</name>
    <dbReference type="NCBI Taxonomy" id="745819"/>
    <lineage>
        <taxon>Bacteria</taxon>
        <taxon>Bacillati</taxon>
        <taxon>Bacillota</taxon>
        <taxon>Bacilli</taxon>
        <taxon>Bacillales</taxon>
        <taxon>Bacillaceae</taxon>
        <taxon>Evansella</taxon>
    </lineage>
</organism>
<dbReference type="Proteomes" id="UP000790580">
    <property type="component" value="Unassembled WGS sequence"/>
</dbReference>
<comment type="caution">
    <text evidence="2">The sequence shown here is derived from an EMBL/GenBank/DDBJ whole genome shotgun (WGS) entry which is preliminary data.</text>
</comment>
<proteinExistence type="predicted"/>
<accession>A0ABS6JYX5</accession>
<evidence type="ECO:0000313" key="2">
    <source>
        <dbReference type="EMBL" id="MBU9722295.1"/>
    </source>
</evidence>
<dbReference type="InterPro" id="IPR036986">
    <property type="entry name" value="S4_RNA-bd_sf"/>
</dbReference>
<gene>
    <name evidence="2" type="primary">yaaA</name>
    <name evidence="2" type="ORF">KS407_12700</name>
</gene>
<sequence length="72" mass="8197">MEQTLRIKEEYITLGQVLKEVGLIGTGGAAKWFLQENPVLINETEENRRGKKLYPGDRIDIEDFGTVFIEEG</sequence>
<keyword evidence="1" id="KW-0694">RNA-binding</keyword>
<dbReference type="EMBL" id="JAHQCR010000051">
    <property type="protein sequence ID" value="MBU9722295.1"/>
    <property type="molecule type" value="Genomic_DNA"/>
</dbReference>
<dbReference type="SUPFAM" id="SSF55174">
    <property type="entry name" value="Alpha-L RNA-binding motif"/>
    <property type="match status" value="1"/>
</dbReference>
<evidence type="ECO:0000256" key="1">
    <source>
        <dbReference type="PROSITE-ProRule" id="PRU00182"/>
    </source>
</evidence>
<evidence type="ECO:0000313" key="3">
    <source>
        <dbReference type="Proteomes" id="UP000790580"/>
    </source>
</evidence>
<dbReference type="NCBIfam" id="TIGR02988">
    <property type="entry name" value="YaaA_near_RecF"/>
    <property type="match status" value="1"/>
</dbReference>
<keyword evidence="3" id="KW-1185">Reference proteome</keyword>
<dbReference type="Pfam" id="PF13275">
    <property type="entry name" value="S4_2"/>
    <property type="match status" value="1"/>
</dbReference>